<comment type="similarity">
    <text evidence="1">Belongs to the relA/spoT family.</text>
</comment>
<dbReference type="SMART" id="SM00954">
    <property type="entry name" value="RelA_SpoT"/>
    <property type="match status" value="1"/>
</dbReference>
<dbReference type="InterPro" id="IPR003607">
    <property type="entry name" value="HD/PDEase_dom"/>
</dbReference>
<dbReference type="InterPro" id="IPR012676">
    <property type="entry name" value="TGS-like"/>
</dbReference>
<dbReference type="CDD" id="cd01668">
    <property type="entry name" value="TGS_RSH"/>
    <property type="match status" value="1"/>
</dbReference>
<dbReference type="PANTHER" id="PTHR21262:SF31">
    <property type="entry name" value="GTP PYROPHOSPHOKINASE"/>
    <property type="match status" value="1"/>
</dbReference>
<dbReference type="InterPro" id="IPR043519">
    <property type="entry name" value="NT_sf"/>
</dbReference>
<dbReference type="InterPro" id="IPR033655">
    <property type="entry name" value="TGS_RelA/SpoT"/>
</dbReference>
<dbReference type="SUPFAM" id="SSF109604">
    <property type="entry name" value="HD-domain/PDEase-like"/>
    <property type="match status" value="1"/>
</dbReference>
<dbReference type="CDD" id="cd05399">
    <property type="entry name" value="NT_Rel-Spo_like"/>
    <property type="match status" value="1"/>
</dbReference>
<reference evidence="4" key="1">
    <citation type="submission" date="2017-09" db="EMBL/GenBank/DDBJ databases">
        <title>Depth-based differentiation of microbial function through sediment-hosted aquifers and enrichment of novel symbionts in the deep terrestrial subsurface.</title>
        <authorList>
            <person name="Probst A.J."/>
            <person name="Ladd B."/>
            <person name="Jarett J.K."/>
            <person name="Geller-Mcgrath D.E."/>
            <person name="Sieber C.M.K."/>
            <person name="Emerson J.B."/>
            <person name="Anantharaman K."/>
            <person name="Thomas B.C."/>
            <person name="Malmstrom R."/>
            <person name="Stieglmeier M."/>
            <person name="Klingl A."/>
            <person name="Woyke T."/>
            <person name="Ryan C.M."/>
            <person name="Banfield J.F."/>
        </authorList>
    </citation>
    <scope>NUCLEOTIDE SEQUENCE [LARGE SCALE GENOMIC DNA]</scope>
</reference>
<dbReference type="SUPFAM" id="SSF81301">
    <property type="entry name" value="Nucleotidyltransferase"/>
    <property type="match status" value="1"/>
</dbReference>
<protein>
    <recommendedName>
        <fullName evidence="2">TGS domain-containing protein</fullName>
    </recommendedName>
</protein>
<dbReference type="FunFam" id="1.10.3210.10:FF:000001">
    <property type="entry name" value="GTP pyrophosphokinase RelA"/>
    <property type="match status" value="1"/>
</dbReference>
<dbReference type="InterPro" id="IPR004095">
    <property type="entry name" value="TGS"/>
</dbReference>
<dbReference type="InterPro" id="IPR012675">
    <property type="entry name" value="Beta-grasp_dom_sf"/>
</dbReference>
<sequence length="501" mass="57536">MLTPQQQYNKIIDTLKTLNPDLTAKQIGLVTKAYDFAMAAHHGQKRLSGEDYIMHPLATALLLAQMHVDCTTVAAGLLHDVPEDTVVSLDQIKEEFGPEIAVIVEGITKLGTVKYRGIERYAENLRKMFVAMAKDIRTIVIKFCDRIHNLQTLQHQPPVKAMRTAKETLEIYAPIAHRLGMYEIKNQLEDLAFPYVYPQENAWLQSLIKDSLKNKSRVIEVAKKTLAKELEKNNIKYINISSRVKSCFSLYLKLLTHDKNIERIYDLIAMRLIVQDIRDCYATLGIIHSLWTPLKGRIKDYIAQPKPNKYQSLHTNVMTESGEIIEIQIRTQEMHDYAEYGIAAHWHYAEQKSGTVPDKDKLWINKLALWQKEIADSAQYLDDLQKVKLDFFQNRIFVFTPKGDVIDLPEEATPIDFAYHIHTVVGNQCVGARINNEQAALDTPLKSGDLVDIMTNSSRIWPNPDWIKIAKTSIARDKIRSSLRKKRKSFLNILNPFRDKE</sequence>
<proteinExistence type="inferred from homology"/>
<evidence type="ECO:0000313" key="4">
    <source>
        <dbReference type="Proteomes" id="UP000230405"/>
    </source>
</evidence>
<dbReference type="SMART" id="SM00471">
    <property type="entry name" value="HDc"/>
    <property type="match status" value="1"/>
</dbReference>
<dbReference type="FunFam" id="3.10.20.30:FF:000002">
    <property type="entry name" value="GTP pyrophosphokinase (RelA/SpoT)"/>
    <property type="match status" value="1"/>
</dbReference>
<organism evidence="3 4">
    <name type="scientific">Candidatus Komeilibacteria bacterium CG_4_10_14_0_2_um_filter_37_10</name>
    <dbReference type="NCBI Taxonomy" id="1974470"/>
    <lineage>
        <taxon>Bacteria</taxon>
        <taxon>Candidatus Komeiliibacteriota</taxon>
    </lineage>
</organism>
<evidence type="ECO:0000259" key="2">
    <source>
        <dbReference type="PROSITE" id="PS51880"/>
    </source>
</evidence>
<accession>A0A2M7VGL0</accession>
<dbReference type="Pfam" id="PF13328">
    <property type="entry name" value="HD_4"/>
    <property type="match status" value="1"/>
</dbReference>
<dbReference type="GO" id="GO:0015969">
    <property type="term" value="P:guanosine tetraphosphate metabolic process"/>
    <property type="evidence" value="ECO:0007669"/>
    <property type="project" value="InterPro"/>
</dbReference>
<name>A0A2M7VGL0_9BACT</name>
<dbReference type="Proteomes" id="UP000230405">
    <property type="component" value="Unassembled WGS sequence"/>
</dbReference>
<comment type="function">
    <text evidence="1">In eubacteria ppGpp (guanosine 3'-diphosphate 5'-diphosphate) is a mediator of the stringent response that coordinates a variety of cellular activities in response to changes in nutritional abundance.</text>
</comment>
<dbReference type="Pfam" id="PF02824">
    <property type="entry name" value="TGS"/>
    <property type="match status" value="1"/>
</dbReference>
<dbReference type="Gene3D" id="3.30.460.10">
    <property type="entry name" value="Beta Polymerase, domain 2"/>
    <property type="match status" value="1"/>
</dbReference>
<dbReference type="Pfam" id="PF04607">
    <property type="entry name" value="RelA_SpoT"/>
    <property type="match status" value="1"/>
</dbReference>
<dbReference type="SUPFAM" id="SSF81271">
    <property type="entry name" value="TGS-like"/>
    <property type="match status" value="1"/>
</dbReference>
<dbReference type="Gene3D" id="1.10.3210.10">
    <property type="entry name" value="Hypothetical protein af1432"/>
    <property type="match status" value="1"/>
</dbReference>
<dbReference type="Gene3D" id="3.10.20.30">
    <property type="match status" value="1"/>
</dbReference>
<dbReference type="InterPro" id="IPR004811">
    <property type="entry name" value="RelA/Spo_fam"/>
</dbReference>
<feature type="domain" description="TGS" evidence="2">
    <location>
        <begin position="394"/>
        <end position="455"/>
    </location>
</feature>
<dbReference type="PROSITE" id="PS51880">
    <property type="entry name" value="TGS"/>
    <property type="match status" value="1"/>
</dbReference>
<dbReference type="InterPro" id="IPR007685">
    <property type="entry name" value="RelA_SpoT"/>
</dbReference>
<dbReference type="NCBIfam" id="TIGR00691">
    <property type="entry name" value="spoT_relA"/>
    <property type="match status" value="1"/>
</dbReference>
<gene>
    <name evidence="3" type="ORF">COX77_00230</name>
</gene>
<dbReference type="GO" id="GO:0005886">
    <property type="term" value="C:plasma membrane"/>
    <property type="evidence" value="ECO:0007669"/>
    <property type="project" value="TreeGrafter"/>
</dbReference>
<comment type="caution">
    <text evidence="3">The sequence shown here is derived from an EMBL/GenBank/DDBJ whole genome shotgun (WGS) entry which is preliminary data.</text>
</comment>
<evidence type="ECO:0000256" key="1">
    <source>
        <dbReference type="RuleBase" id="RU003847"/>
    </source>
</evidence>
<evidence type="ECO:0000313" key="3">
    <source>
        <dbReference type="EMBL" id="PIZ99885.1"/>
    </source>
</evidence>
<dbReference type="AlphaFoldDB" id="A0A2M7VGL0"/>
<dbReference type="PANTHER" id="PTHR21262">
    <property type="entry name" value="GUANOSINE-3',5'-BIS DIPHOSPHATE 3'-PYROPHOSPHOHYDROLASE"/>
    <property type="match status" value="1"/>
</dbReference>
<dbReference type="EMBL" id="PFPO01000005">
    <property type="protein sequence ID" value="PIZ99885.1"/>
    <property type="molecule type" value="Genomic_DNA"/>
</dbReference>
<dbReference type="FunFam" id="3.30.460.10:FF:000001">
    <property type="entry name" value="GTP pyrophosphokinase RelA"/>
    <property type="match status" value="1"/>
</dbReference>